<dbReference type="AlphaFoldDB" id="Q9UXN3"/>
<evidence type="ECO:0000313" key="1">
    <source>
        <dbReference type="EMBL" id="CAB51941.1"/>
    </source>
</evidence>
<organism evidence="1">
    <name type="scientific">Saccharolobus solfataricus</name>
    <name type="common">Sulfolobus solfataricus</name>
    <dbReference type="NCBI Taxonomy" id="2287"/>
    <lineage>
        <taxon>Archaea</taxon>
        <taxon>Thermoproteota</taxon>
        <taxon>Thermoprotei</taxon>
        <taxon>Sulfolobales</taxon>
        <taxon>Sulfolobaceae</taxon>
        <taxon>Saccharolobus</taxon>
    </lineage>
</organism>
<name>Q9UXN3_SACSO</name>
<dbReference type="EMBL" id="Y18868">
    <property type="protein sequence ID" value="CAB51941.1"/>
    <property type="molecule type" value="Genomic_DNA"/>
</dbReference>
<dbReference type="Gene3D" id="1.10.10.10">
    <property type="entry name" value="Winged helix-like DNA-binding domain superfamily/Winged helix DNA-binding domain"/>
    <property type="match status" value="1"/>
</dbReference>
<reference evidence="1" key="1">
    <citation type="journal article" date="1999" name="Genetics">
        <title>Molecular analysis of pDL10 from Acidianus ambivalens reveals a family of related plasmids from extremely thermophilic and acidophilic archaea.</title>
        <authorList>
            <person name="Kletzin A."/>
            <person name="Lieke A."/>
            <person name="Urich T."/>
            <person name="Charlebois R.L."/>
            <person name="Sensen C.W."/>
        </authorList>
    </citation>
    <scope>NUCLEOTIDE SEQUENCE</scope>
    <source>
        <strain evidence="1">P1</strain>
    </source>
</reference>
<gene>
    <name evidence="1" type="primary">plr</name>
</gene>
<dbReference type="InterPro" id="IPR036388">
    <property type="entry name" value="WH-like_DNA-bd_sf"/>
</dbReference>
<protein>
    <submittedName>
        <fullName evidence="1">Plasmid regulatory protein</fullName>
    </submittedName>
</protein>
<dbReference type="Pfam" id="PF05584">
    <property type="entry name" value="Sulfolobus_pRN"/>
    <property type="match status" value="1"/>
</dbReference>
<dbReference type="InterPro" id="IPR008848">
    <property type="entry name" value="Plasmid_regulator_arc"/>
</dbReference>
<proteinExistence type="predicted"/>
<sequence length="76" mass="9219">MENKMKYKKLFVIMRFMNRATGNCCSLEYLTEKTSVDKEEVPVHLYRLTDRDIIGRKCIRVGKERMYCLKYKEEML</sequence>
<accession>Q9UXN3</accession>